<dbReference type="InterPro" id="IPR005467">
    <property type="entry name" value="His_kinase_dom"/>
</dbReference>
<name>A0A7Y6MFV1_9ACTN</name>
<evidence type="ECO:0000256" key="10">
    <source>
        <dbReference type="ARBA" id="ARBA00023136"/>
    </source>
</evidence>
<dbReference type="GO" id="GO:0016020">
    <property type="term" value="C:membrane"/>
    <property type="evidence" value="ECO:0007669"/>
    <property type="project" value="UniProtKB-SubCell"/>
</dbReference>
<evidence type="ECO:0000256" key="1">
    <source>
        <dbReference type="ARBA" id="ARBA00000085"/>
    </source>
</evidence>
<dbReference type="PRINTS" id="PR00344">
    <property type="entry name" value="BCTRLSENSOR"/>
</dbReference>
<evidence type="ECO:0000256" key="3">
    <source>
        <dbReference type="ARBA" id="ARBA00012438"/>
    </source>
</evidence>
<dbReference type="Pfam" id="PF02518">
    <property type="entry name" value="HATPase_c"/>
    <property type="match status" value="1"/>
</dbReference>
<keyword evidence="4" id="KW-0597">Phosphoprotein</keyword>
<comment type="catalytic activity">
    <reaction evidence="1">
        <text>ATP + protein L-histidine = ADP + protein N-phospho-L-histidine.</text>
        <dbReference type="EC" id="2.7.13.3"/>
    </reaction>
</comment>
<dbReference type="Proteomes" id="UP000546126">
    <property type="component" value="Unassembled WGS sequence"/>
</dbReference>
<accession>A0A7Y6MFV1</accession>
<dbReference type="InterPro" id="IPR003594">
    <property type="entry name" value="HATPase_dom"/>
</dbReference>
<organism evidence="12 13">
    <name type="scientific">Nonomuraea rhodomycinica</name>
    <dbReference type="NCBI Taxonomy" id="1712872"/>
    <lineage>
        <taxon>Bacteria</taxon>
        <taxon>Bacillati</taxon>
        <taxon>Actinomycetota</taxon>
        <taxon>Actinomycetes</taxon>
        <taxon>Streptosporangiales</taxon>
        <taxon>Streptosporangiaceae</taxon>
        <taxon>Nonomuraea</taxon>
    </lineage>
</organism>
<dbReference type="InterPro" id="IPR036890">
    <property type="entry name" value="HATPase_C_sf"/>
</dbReference>
<feature type="non-terminal residue" evidence="12">
    <location>
        <position position="1"/>
    </location>
</feature>
<keyword evidence="9" id="KW-0902">Two-component regulatory system</keyword>
<keyword evidence="8" id="KW-1133">Transmembrane helix</keyword>
<dbReference type="PANTHER" id="PTHR45436:SF5">
    <property type="entry name" value="SENSOR HISTIDINE KINASE TRCS"/>
    <property type="match status" value="1"/>
</dbReference>
<dbReference type="SUPFAM" id="SSF55874">
    <property type="entry name" value="ATPase domain of HSP90 chaperone/DNA topoisomerase II/histidine kinase"/>
    <property type="match status" value="1"/>
</dbReference>
<evidence type="ECO:0000256" key="8">
    <source>
        <dbReference type="ARBA" id="ARBA00022989"/>
    </source>
</evidence>
<comment type="caution">
    <text evidence="12">The sequence shown here is derived from an EMBL/GenBank/DDBJ whole genome shotgun (WGS) entry which is preliminary data.</text>
</comment>
<dbReference type="EMBL" id="JABWGO010000072">
    <property type="protein sequence ID" value="NUW47103.1"/>
    <property type="molecule type" value="Genomic_DNA"/>
</dbReference>
<proteinExistence type="predicted"/>
<keyword evidence="5" id="KW-0808">Transferase</keyword>
<evidence type="ECO:0000256" key="6">
    <source>
        <dbReference type="ARBA" id="ARBA00022692"/>
    </source>
</evidence>
<dbReference type="GO" id="GO:0000160">
    <property type="term" value="P:phosphorelay signal transduction system"/>
    <property type="evidence" value="ECO:0007669"/>
    <property type="project" value="UniProtKB-KW"/>
</dbReference>
<dbReference type="EC" id="2.7.13.3" evidence="3"/>
<evidence type="ECO:0000256" key="5">
    <source>
        <dbReference type="ARBA" id="ARBA00022679"/>
    </source>
</evidence>
<evidence type="ECO:0000313" key="13">
    <source>
        <dbReference type="Proteomes" id="UP000546126"/>
    </source>
</evidence>
<keyword evidence="10" id="KW-0472">Membrane</keyword>
<dbReference type="InterPro" id="IPR004358">
    <property type="entry name" value="Sig_transdc_His_kin-like_C"/>
</dbReference>
<dbReference type="PANTHER" id="PTHR45436">
    <property type="entry name" value="SENSOR HISTIDINE KINASE YKOH"/>
    <property type="match status" value="1"/>
</dbReference>
<sequence>WVRVREEDGQAVATVANSGPAVPPYEVEDLVEPFRRLQGDRVRSARGAGLGLSIVRAICDAHGGSVPAEARPEGGLSVTVRLPGAVPTA</sequence>
<dbReference type="RefSeq" id="WP_175606522.1">
    <property type="nucleotide sequence ID" value="NZ_JABWGO010000072.1"/>
</dbReference>
<evidence type="ECO:0000256" key="7">
    <source>
        <dbReference type="ARBA" id="ARBA00022777"/>
    </source>
</evidence>
<dbReference type="InterPro" id="IPR050428">
    <property type="entry name" value="TCS_sensor_his_kinase"/>
</dbReference>
<evidence type="ECO:0000256" key="2">
    <source>
        <dbReference type="ARBA" id="ARBA00004370"/>
    </source>
</evidence>
<comment type="subcellular location">
    <subcellularLocation>
        <location evidence="2">Membrane</location>
    </subcellularLocation>
</comment>
<dbReference type="Gene3D" id="3.30.565.10">
    <property type="entry name" value="Histidine kinase-like ATPase, C-terminal domain"/>
    <property type="match status" value="1"/>
</dbReference>
<dbReference type="CDD" id="cd00075">
    <property type="entry name" value="HATPase"/>
    <property type="match status" value="1"/>
</dbReference>
<evidence type="ECO:0000313" key="12">
    <source>
        <dbReference type="EMBL" id="NUW47103.1"/>
    </source>
</evidence>
<evidence type="ECO:0000259" key="11">
    <source>
        <dbReference type="PROSITE" id="PS50109"/>
    </source>
</evidence>
<feature type="domain" description="Histidine kinase" evidence="11">
    <location>
        <begin position="1"/>
        <end position="86"/>
    </location>
</feature>
<dbReference type="AlphaFoldDB" id="A0A7Y6MFV1"/>
<keyword evidence="13" id="KW-1185">Reference proteome</keyword>
<dbReference type="GO" id="GO:0004673">
    <property type="term" value="F:protein histidine kinase activity"/>
    <property type="evidence" value="ECO:0007669"/>
    <property type="project" value="UniProtKB-EC"/>
</dbReference>
<protein>
    <recommendedName>
        <fullName evidence="3">histidine kinase</fullName>
        <ecNumber evidence="3">2.7.13.3</ecNumber>
    </recommendedName>
</protein>
<evidence type="ECO:0000256" key="4">
    <source>
        <dbReference type="ARBA" id="ARBA00022553"/>
    </source>
</evidence>
<keyword evidence="6" id="KW-0812">Transmembrane</keyword>
<gene>
    <name evidence="12" type="ORF">HT134_44445</name>
</gene>
<dbReference type="PROSITE" id="PS50109">
    <property type="entry name" value="HIS_KIN"/>
    <property type="match status" value="1"/>
</dbReference>
<keyword evidence="7 12" id="KW-0418">Kinase</keyword>
<reference evidence="12 13" key="1">
    <citation type="submission" date="2020-06" db="EMBL/GenBank/DDBJ databases">
        <authorList>
            <person name="Chanama M."/>
        </authorList>
    </citation>
    <scope>NUCLEOTIDE SEQUENCE [LARGE SCALE GENOMIC DNA]</scope>
    <source>
        <strain evidence="12 13">TBRC6557</strain>
    </source>
</reference>
<evidence type="ECO:0000256" key="9">
    <source>
        <dbReference type="ARBA" id="ARBA00023012"/>
    </source>
</evidence>